<dbReference type="Proteomes" id="UP000606991">
    <property type="component" value="Unassembled WGS sequence"/>
</dbReference>
<reference evidence="1 2" key="1">
    <citation type="submission" date="2020-10" db="EMBL/GenBank/DDBJ databases">
        <title>Ca. Dormibacterota MAGs.</title>
        <authorList>
            <person name="Montgomery K."/>
        </authorList>
    </citation>
    <scope>NUCLEOTIDE SEQUENCE [LARGE SCALE GENOMIC DNA]</scope>
    <source>
        <strain evidence="1">SC8812_S17_18</strain>
    </source>
</reference>
<gene>
    <name evidence="1" type="ORF">JF886_08485</name>
</gene>
<protein>
    <submittedName>
        <fullName evidence="1">Uncharacterized protein</fullName>
    </submittedName>
</protein>
<evidence type="ECO:0000313" key="2">
    <source>
        <dbReference type="Proteomes" id="UP000606991"/>
    </source>
</evidence>
<accession>A0A934K301</accession>
<proteinExistence type="predicted"/>
<comment type="caution">
    <text evidence="1">The sequence shown here is derived from an EMBL/GenBank/DDBJ whole genome shotgun (WGS) entry which is preliminary data.</text>
</comment>
<dbReference type="EMBL" id="JAEKNS010000084">
    <property type="protein sequence ID" value="MBJ7594885.1"/>
    <property type="molecule type" value="Genomic_DNA"/>
</dbReference>
<dbReference type="RefSeq" id="WP_337311483.1">
    <property type="nucleotide sequence ID" value="NZ_JAEKNS010000084.1"/>
</dbReference>
<organism evidence="1 2">
    <name type="scientific">Candidatus Aeolococcus gillhamiae</name>
    <dbReference type="NCBI Taxonomy" id="3127015"/>
    <lineage>
        <taxon>Bacteria</taxon>
        <taxon>Bacillati</taxon>
        <taxon>Candidatus Dormiibacterota</taxon>
        <taxon>Candidatus Dormibacteria</taxon>
        <taxon>Candidatus Aeolococcales</taxon>
        <taxon>Candidatus Aeolococcaceae</taxon>
        <taxon>Candidatus Aeolococcus</taxon>
    </lineage>
</organism>
<sequence length="71" mass="7437">MLVADQLPTGTRHARLRLHDSTLGTLMRWQSEAVAAGRPKPTYSELIDCLVAGLADHDAGAVLALAIGGDA</sequence>
<evidence type="ECO:0000313" key="1">
    <source>
        <dbReference type="EMBL" id="MBJ7594885.1"/>
    </source>
</evidence>
<name>A0A934K301_9BACT</name>
<dbReference type="AlphaFoldDB" id="A0A934K301"/>